<dbReference type="RefSeq" id="WP_243330714.1">
    <property type="nucleotide sequence ID" value="NZ_AP027081.1"/>
</dbReference>
<keyword evidence="3" id="KW-1185">Reference proteome</keyword>
<evidence type="ECO:0000256" key="1">
    <source>
        <dbReference type="SAM" id="SignalP"/>
    </source>
</evidence>
<name>A0AA48GSP2_9BACT</name>
<dbReference type="Proteomes" id="UP001228113">
    <property type="component" value="Chromosome"/>
</dbReference>
<sequence>MPRSLTPFLLALAALAPAQAGTFQLVNRSQGTWTLSAPASPGGSTRQVVLRPGEVHAVPVATGEARFLVEDGRGQSLLALRLACAPAEAEGQPEALRADVVCTEARAEAWAPAVIRVAEAPDSAGLEVAFQLDAWPDPAAAQISSPALSPTTAAQVDQLLGLRLSPLQVPDAPRAIPDSSPAPAQAPALAEDLAPLDLPAPAAFTRVWALPGESLLDVAGPRPLPPAAAPAD</sequence>
<evidence type="ECO:0000313" key="3">
    <source>
        <dbReference type="Proteomes" id="UP001228113"/>
    </source>
</evidence>
<dbReference type="EMBL" id="AP027081">
    <property type="protein sequence ID" value="BDU75464.1"/>
    <property type="molecule type" value="Genomic_DNA"/>
</dbReference>
<reference evidence="2" key="1">
    <citation type="journal article" date="2023" name="Int. J. Syst. Evol. Microbiol.">
        <title>Mesoterricola silvestris gen. nov., sp. nov., Mesoterricola sediminis sp. nov., Geothrix oryzae sp. nov., Geothrix edaphica sp. nov., Geothrix rubra sp. nov., and Geothrix limicola sp. nov., six novel members of Acidobacteriota isolated from soils.</title>
        <authorList>
            <person name="Itoh H."/>
            <person name="Sugisawa Y."/>
            <person name="Mise K."/>
            <person name="Xu Z."/>
            <person name="Kuniyasu M."/>
            <person name="Ushijima N."/>
            <person name="Kawano K."/>
            <person name="Kobayashi E."/>
            <person name="Shiratori Y."/>
            <person name="Masuda Y."/>
            <person name="Senoo K."/>
        </authorList>
    </citation>
    <scope>NUCLEOTIDE SEQUENCE</scope>
    <source>
        <strain evidence="2">W786</strain>
    </source>
</reference>
<protein>
    <submittedName>
        <fullName evidence="2">Uncharacterized protein</fullName>
    </submittedName>
</protein>
<keyword evidence="1" id="KW-0732">Signal</keyword>
<feature type="signal peptide" evidence="1">
    <location>
        <begin position="1"/>
        <end position="20"/>
    </location>
</feature>
<organism evidence="2 3">
    <name type="scientific">Mesoterricola sediminis</name>
    <dbReference type="NCBI Taxonomy" id="2927980"/>
    <lineage>
        <taxon>Bacteria</taxon>
        <taxon>Pseudomonadati</taxon>
        <taxon>Acidobacteriota</taxon>
        <taxon>Holophagae</taxon>
        <taxon>Holophagales</taxon>
        <taxon>Holophagaceae</taxon>
        <taxon>Mesoterricola</taxon>
    </lineage>
</organism>
<gene>
    <name evidence="2" type="ORF">METESE_04220</name>
</gene>
<dbReference type="KEGG" id="msea:METESE_04220"/>
<accession>A0AA48GSP2</accession>
<dbReference type="AlphaFoldDB" id="A0AA48GSP2"/>
<proteinExistence type="predicted"/>
<feature type="chain" id="PRO_5041238942" evidence="1">
    <location>
        <begin position="21"/>
        <end position="232"/>
    </location>
</feature>
<evidence type="ECO:0000313" key="2">
    <source>
        <dbReference type="EMBL" id="BDU75464.1"/>
    </source>
</evidence>